<protein>
    <submittedName>
        <fullName evidence="1">Uncharacterized protein</fullName>
    </submittedName>
</protein>
<reference evidence="2" key="2">
    <citation type="submission" date="2015-03" db="EMBL/GenBank/DDBJ databases">
        <authorList>
            <consortium name="Pathogen Informatics"/>
            <person name="Murphy D."/>
        </authorList>
    </citation>
    <scope>NUCLEOTIDE SEQUENCE</scope>
    <source>
        <strain evidence="2">N09902308</strain>
    </source>
</reference>
<dbReference type="EMBL" id="CSBK01001003">
    <property type="protein sequence ID" value="COY20169.1"/>
    <property type="molecule type" value="Genomic_DNA"/>
</dbReference>
<dbReference type="AlphaFoldDB" id="A0A655FSD8"/>
<gene>
    <name evidence="1" type="ORF">ERS007661_03411</name>
    <name evidence="2" type="ORF">ERS007739_02249</name>
</gene>
<dbReference type="EMBL" id="CQQC01001501">
    <property type="protein sequence ID" value="CNW00457.1"/>
    <property type="molecule type" value="Genomic_DNA"/>
</dbReference>
<dbReference type="Proteomes" id="UP000039217">
    <property type="component" value="Unassembled WGS sequence"/>
</dbReference>
<proteinExistence type="predicted"/>
<evidence type="ECO:0000313" key="2">
    <source>
        <dbReference type="EMBL" id="COY20169.1"/>
    </source>
</evidence>
<evidence type="ECO:0000313" key="3">
    <source>
        <dbReference type="Proteomes" id="UP000039021"/>
    </source>
</evidence>
<sequence>MRAGFSTSPRITIAAARSALIARTGLSRRDGTIIGVATSGIWMLVNVMWSDSVSEATTSANASSAALVGRYELYLGLRACTPALETLTTWPNRRSRQCGSSASTMRTAPK</sequence>
<reference evidence="3 4" key="1">
    <citation type="submission" date="2015-03" db="EMBL/GenBank/DDBJ databases">
        <authorList>
            <consortium name="Pathogen Informatics"/>
        </authorList>
    </citation>
    <scope>NUCLEOTIDE SEQUENCE [LARGE SCALE GENOMIC DNA]</scope>
    <source>
        <strain evidence="1 4">D00501624</strain>
        <strain evidence="3">N09902308</strain>
    </source>
</reference>
<evidence type="ECO:0000313" key="1">
    <source>
        <dbReference type="EMBL" id="CNW00457.1"/>
    </source>
</evidence>
<name>A0A655FSD8_MYCTX</name>
<accession>A0A655FSD8</accession>
<dbReference type="Proteomes" id="UP000039021">
    <property type="component" value="Unassembled WGS sequence"/>
</dbReference>
<organism evidence="1 4">
    <name type="scientific">Mycobacterium tuberculosis</name>
    <dbReference type="NCBI Taxonomy" id="1773"/>
    <lineage>
        <taxon>Bacteria</taxon>
        <taxon>Bacillati</taxon>
        <taxon>Actinomycetota</taxon>
        <taxon>Actinomycetes</taxon>
        <taxon>Mycobacteriales</taxon>
        <taxon>Mycobacteriaceae</taxon>
        <taxon>Mycobacterium</taxon>
        <taxon>Mycobacterium tuberculosis complex</taxon>
    </lineage>
</organism>
<evidence type="ECO:0000313" key="4">
    <source>
        <dbReference type="Proteomes" id="UP000039217"/>
    </source>
</evidence>